<reference evidence="2 3" key="1">
    <citation type="submission" date="2017-02" db="EMBL/GenBank/DDBJ databases">
        <authorList>
            <person name="Peterson S.W."/>
        </authorList>
    </citation>
    <scope>NUCLEOTIDE SEQUENCE [LARGE SCALE GENOMIC DNA]</scope>
    <source>
        <strain evidence="2 3">DSM 18108</strain>
    </source>
</reference>
<dbReference type="PANTHER" id="PTHR43617">
    <property type="entry name" value="L-AMINO ACID N-ACETYLTRANSFERASE"/>
    <property type="match status" value="1"/>
</dbReference>
<evidence type="ECO:0000313" key="3">
    <source>
        <dbReference type="Proteomes" id="UP000190166"/>
    </source>
</evidence>
<dbReference type="STRING" id="393003.SAMN05660461_4508"/>
<dbReference type="InterPro" id="IPR016181">
    <property type="entry name" value="Acyl_CoA_acyltransferase"/>
</dbReference>
<protein>
    <submittedName>
        <fullName evidence="2">Predicted N-acetyltransferase YhbS</fullName>
    </submittedName>
</protein>
<keyword evidence="2" id="KW-0808">Transferase</keyword>
<accession>A0A1T5P7E0</accession>
<dbReference type="AlphaFoldDB" id="A0A1T5P7E0"/>
<dbReference type="Gene3D" id="3.40.630.30">
    <property type="match status" value="1"/>
</dbReference>
<dbReference type="Pfam" id="PF13508">
    <property type="entry name" value="Acetyltransf_7"/>
    <property type="match status" value="1"/>
</dbReference>
<dbReference type="RefSeq" id="WP_079471809.1">
    <property type="nucleotide sequence ID" value="NZ_FUZZ01000004.1"/>
</dbReference>
<dbReference type="GO" id="GO:0016747">
    <property type="term" value="F:acyltransferase activity, transferring groups other than amino-acyl groups"/>
    <property type="evidence" value="ECO:0007669"/>
    <property type="project" value="InterPro"/>
</dbReference>
<dbReference type="InterPro" id="IPR000182">
    <property type="entry name" value="GNAT_dom"/>
</dbReference>
<evidence type="ECO:0000313" key="2">
    <source>
        <dbReference type="EMBL" id="SKD08635.1"/>
    </source>
</evidence>
<organism evidence="2 3">
    <name type="scientific">Chitinophaga ginsengisegetis</name>
    <dbReference type="NCBI Taxonomy" id="393003"/>
    <lineage>
        <taxon>Bacteria</taxon>
        <taxon>Pseudomonadati</taxon>
        <taxon>Bacteroidota</taxon>
        <taxon>Chitinophagia</taxon>
        <taxon>Chitinophagales</taxon>
        <taxon>Chitinophagaceae</taxon>
        <taxon>Chitinophaga</taxon>
    </lineage>
</organism>
<dbReference type="Proteomes" id="UP000190166">
    <property type="component" value="Unassembled WGS sequence"/>
</dbReference>
<dbReference type="PANTHER" id="PTHR43617:SF2">
    <property type="entry name" value="UPF0039 PROTEIN SLL0451"/>
    <property type="match status" value="1"/>
</dbReference>
<keyword evidence="3" id="KW-1185">Reference proteome</keyword>
<dbReference type="EMBL" id="FUZZ01000004">
    <property type="protein sequence ID" value="SKD08635.1"/>
    <property type="molecule type" value="Genomic_DNA"/>
</dbReference>
<dbReference type="InterPro" id="IPR050276">
    <property type="entry name" value="MshD_Acetyltransferase"/>
</dbReference>
<name>A0A1T5P7E0_9BACT</name>
<sequence>MTAHLNIRKETSADHKHVFTLITKAFSALEHSDHKEQFLVERLRNSTAFIPELSLVAEIDNRIVGYILLTGICIKNGSGEWPSLALAPVAVDPDFQGQGIGGKLIMAAHRIAAESGHKSVILLGHAEYYPKFGYVPTVNFGISLPFEVPAENCMAVELAPKGLEGVSGTVEYPHEFFE</sequence>
<dbReference type="CDD" id="cd04301">
    <property type="entry name" value="NAT_SF"/>
    <property type="match status" value="1"/>
</dbReference>
<gene>
    <name evidence="2" type="ORF">SAMN05660461_4508</name>
</gene>
<dbReference type="PROSITE" id="PS51186">
    <property type="entry name" value="GNAT"/>
    <property type="match status" value="1"/>
</dbReference>
<feature type="domain" description="N-acetyltransferase" evidence="1">
    <location>
        <begin position="5"/>
        <end position="151"/>
    </location>
</feature>
<evidence type="ECO:0000259" key="1">
    <source>
        <dbReference type="PROSITE" id="PS51186"/>
    </source>
</evidence>
<proteinExistence type="predicted"/>
<dbReference type="SUPFAM" id="SSF55729">
    <property type="entry name" value="Acyl-CoA N-acyltransferases (Nat)"/>
    <property type="match status" value="1"/>
</dbReference>